<evidence type="ECO:0000256" key="10">
    <source>
        <dbReference type="ARBA" id="ARBA00022840"/>
    </source>
</evidence>
<dbReference type="SUPFAM" id="SSF68923">
    <property type="entry name" value="PEP carboxykinase N-terminal domain"/>
    <property type="match status" value="1"/>
</dbReference>
<keyword evidence="7" id="KW-0479">Metal-binding</keyword>
<dbReference type="PROSITE" id="PS00532">
    <property type="entry name" value="PEPCK_ATP"/>
    <property type="match status" value="1"/>
</dbReference>
<keyword evidence="9" id="KW-0210">Decarboxylase</keyword>
<evidence type="ECO:0000256" key="1">
    <source>
        <dbReference type="ARBA" id="ARBA00001936"/>
    </source>
</evidence>
<keyword evidence="10" id="KW-0067">ATP-binding</keyword>
<dbReference type="CDD" id="cd00484">
    <property type="entry name" value="PEPCK_ATP"/>
    <property type="match status" value="1"/>
</dbReference>
<evidence type="ECO:0000256" key="13">
    <source>
        <dbReference type="ARBA" id="ARBA00047371"/>
    </source>
</evidence>
<dbReference type="GO" id="GO:0005829">
    <property type="term" value="C:cytosol"/>
    <property type="evidence" value="ECO:0007669"/>
    <property type="project" value="TreeGrafter"/>
</dbReference>
<dbReference type="GO" id="GO:0005524">
    <property type="term" value="F:ATP binding"/>
    <property type="evidence" value="ECO:0007669"/>
    <property type="project" value="UniProtKB-KW"/>
</dbReference>
<evidence type="ECO:0000256" key="11">
    <source>
        <dbReference type="ARBA" id="ARBA00023211"/>
    </source>
</evidence>
<dbReference type="SUPFAM" id="SSF53795">
    <property type="entry name" value="PEP carboxykinase-like"/>
    <property type="match status" value="1"/>
</dbReference>
<dbReference type="Gene3D" id="3.90.228.20">
    <property type="match status" value="1"/>
</dbReference>
<evidence type="ECO:0000256" key="2">
    <source>
        <dbReference type="ARBA" id="ARBA00004742"/>
    </source>
</evidence>
<dbReference type="EC" id="4.1.1.49" evidence="4"/>
<comment type="similarity">
    <text evidence="3">Belongs to the phosphoenolpyruvate carboxykinase (ATP) family.</text>
</comment>
<dbReference type="PANTHER" id="PTHR30031">
    <property type="entry name" value="PHOSPHOENOLPYRUVATE CARBOXYKINASE ATP"/>
    <property type="match status" value="1"/>
</dbReference>
<keyword evidence="8" id="KW-0547">Nucleotide-binding</keyword>
<dbReference type="Gene3D" id="2.170.8.10">
    <property type="entry name" value="Phosphoenolpyruvate Carboxykinase, domain 2"/>
    <property type="match status" value="1"/>
</dbReference>
<sequence>MSIHKAGSLGLSSIGINDELSVHRNLNVDSLVEDIISNGEGLIASSGAAMVDTGKYTGRSPQDKYIVDEESSSENIWWGSVNQKISENIFNELYNEVISYYNSSNSKIYLFDGFAGADTEYSLRVRFLVKKAWQAHFVHNMFIRPENGQLENFSPDFTIINASDVKNLNYKKHGMNSETFIIFHLGKKIAIIGGTEYGGEMKKGIFSIMHYLLPLQGVLSMHCSANVDNDRKNSALFFGLSGTGKTTLSTDSKRPLIGDDEHGWSDNGIFNFEGGCYAKAINLDPNIEPDIYSAIRPGALLENVVYDKDTKTVDYSDGSKTENTRVSYPINFIENSVFAHGNPSIADHPEKIIFLTCDAYGILPPVAKLNPEQAMYHFISGYTAKVAGTERGITEPTATFSPCFGGPFLTLHPLRYAELLRKKMNQFDVPAYLVNTGWVGASAQSGANRISLPLTRKIIHKILDGSIESSNFKEDIYFGFKIPDELDDIDPKILNPLNAWSDVEPYNNSAKDLVIKFKENYKKYDLGDDKIRNGGPL</sequence>
<dbReference type="AlphaFoldDB" id="A0A381PCV4"/>
<dbReference type="HAMAP" id="MF_00453">
    <property type="entry name" value="PEPCK_ATP"/>
    <property type="match status" value="1"/>
</dbReference>
<dbReference type="NCBIfam" id="TIGR00224">
    <property type="entry name" value="pckA"/>
    <property type="match status" value="1"/>
</dbReference>
<keyword evidence="6" id="KW-0963">Cytoplasm</keyword>
<evidence type="ECO:0000256" key="9">
    <source>
        <dbReference type="ARBA" id="ARBA00022793"/>
    </source>
</evidence>
<evidence type="ECO:0000256" key="3">
    <source>
        <dbReference type="ARBA" id="ARBA00006052"/>
    </source>
</evidence>
<dbReference type="GO" id="GO:0046872">
    <property type="term" value="F:metal ion binding"/>
    <property type="evidence" value="ECO:0007669"/>
    <property type="project" value="UniProtKB-KW"/>
</dbReference>
<organism evidence="14">
    <name type="scientific">marine metagenome</name>
    <dbReference type="NCBI Taxonomy" id="408172"/>
    <lineage>
        <taxon>unclassified sequences</taxon>
        <taxon>metagenomes</taxon>
        <taxon>ecological metagenomes</taxon>
    </lineage>
</organism>
<dbReference type="InterPro" id="IPR008210">
    <property type="entry name" value="PEP_carboxykinase_N"/>
</dbReference>
<dbReference type="GO" id="GO:0004612">
    <property type="term" value="F:phosphoenolpyruvate carboxykinase (ATP) activity"/>
    <property type="evidence" value="ECO:0007669"/>
    <property type="project" value="UniProtKB-EC"/>
</dbReference>
<keyword evidence="11" id="KW-0464">Manganese</keyword>
<gene>
    <name evidence="14" type="ORF">METZ01_LOCUS17679</name>
</gene>
<keyword evidence="12" id="KW-0456">Lyase</keyword>
<evidence type="ECO:0000256" key="6">
    <source>
        <dbReference type="ARBA" id="ARBA00022490"/>
    </source>
</evidence>
<comment type="cofactor">
    <cofactor evidence="1">
        <name>Mn(2+)</name>
        <dbReference type="ChEBI" id="CHEBI:29035"/>
    </cofactor>
</comment>
<dbReference type="NCBIfam" id="NF006820">
    <property type="entry name" value="PRK09344.1-2"/>
    <property type="match status" value="1"/>
</dbReference>
<keyword evidence="5" id="KW-0312">Gluconeogenesis</keyword>
<dbReference type="InterPro" id="IPR013035">
    <property type="entry name" value="PEP_carboxykinase_C"/>
</dbReference>
<evidence type="ECO:0000256" key="7">
    <source>
        <dbReference type="ARBA" id="ARBA00022723"/>
    </source>
</evidence>
<dbReference type="FunFam" id="3.40.449.10:FF:000001">
    <property type="entry name" value="Phosphoenolpyruvate carboxykinase (ATP)"/>
    <property type="match status" value="1"/>
</dbReference>
<evidence type="ECO:0000256" key="5">
    <source>
        <dbReference type="ARBA" id="ARBA00022432"/>
    </source>
</evidence>
<dbReference type="Gene3D" id="3.40.449.10">
    <property type="entry name" value="Phosphoenolpyruvate Carboxykinase, domain 1"/>
    <property type="match status" value="1"/>
</dbReference>
<dbReference type="NCBIfam" id="NF006821">
    <property type="entry name" value="PRK09344.1-3"/>
    <property type="match status" value="1"/>
</dbReference>
<protein>
    <recommendedName>
        <fullName evidence="4">phosphoenolpyruvate carboxykinase (ATP)</fullName>
        <ecNumber evidence="4">4.1.1.49</ecNumber>
    </recommendedName>
</protein>
<dbReference type="GO" id="GO:0006094">
    <property type="term" value="P:gluconeogenesis"/>
    <property type="evidence" value="ECO:0007669"/>
    <property type="project" value="UniProtKB-UniPathway"/>
</dbReference>
<dbReference type="InterPro" id="IPR015994">
    <property type="entry name" value="PEPCK_ATP_CS"/>
</dbReference>
<dbReference type="UniPathway" id="UPA00138"/>
<evidence type="ECO:0000256" key="12">
    <source>
        <dbReference type="ARBA" id="ARBA00023239"/>
    </source>
</evidence>
<dbReference type="InterPro" id="IPR001272">
    <property type="entry name" value="PEP_carboxykinase_ATP"/>
</dbReference>
<evidence type="ECO:0000313" key="14">
    <source>
        <dbReference type="EMBL" id="SUZ64825.1"/>
    </source>
</evidence>
<dbReference type="EMBL" id="UINC01000943">
    <property type="protein sequence ID" value="SUZ64825.1"/>
    <property type="molecule type" value="Genomic_DNA"/>
</dbReference>
<dbReference type="PANTHER" id="PTHR30031:SF0">
    <property type="entry name" value="PHOSPHOENOLPYRUVATE CARBOXYKINASE (ATP)"/>
    <property type="match status" value="1"/>
</dbReference>
<dbReference type="Pfam" id="PF01293">
    <property type="entry name" value="PEPCK_ATP"/>
    <property type="match status" value="1"/>
</dbReference>
<evidence type="ECO:0000256" key="8">
    <source>
        <dbReference type="ARBA" id="ARBA00022741"/>
    </source>
</evidence>
<reference evidence="14" key="1">
    <citation type="submission" date="2018-05" db="EMBL/GenBank/DDBJ databases">
        <authorList>
            <person name="Lanie J.A."/>
            <person name="Ng W.-L."/>
            <person name="Kazmierczak K.M."/>
            <person name="Andrzejewski T.M."/>
            <person name="Davidsen T.M."/>
            <person name="Wayne K.J."/>
            <person name="Tettelin H."/>
            <person name="Glass J.I."/>
            <person name="Rusch D."/>
            <person name="Podicherti R."/>
            <person name="Tsui H.-C.T."/>
            <person name="Winkler M.E."/>
        </authorList>
    </citation>
    <scope>NUCLEOTIDE SEQUENCE</scope>
</reference>
<proteinExistence type="inferred from homology"/>
<name>A0A381PCV4_9ZZZZ</name>
<dbReference type="FunFam" id="2.170.8.10:FF:000001">
    <property type="entry name" value="Phosphoenolpyruvate carboxykinase (ATP)"/>
    <property type="match status" value="1"/>
</dbReference>
<dbReference type="PIRSF" id="PIRSF006294">
    <property type="entry name" value="PEP_crbxkin"/>
    <property type="match status" value="1"/>
</dbReference>
<evidence type="ECO:0000256" key="4">
    <source>
        <dbReference type="ARBA" id="ARBA00012363"/>
    </source>
</evidence>
<accession>A0A381PCV4</accession>
<comment type="catalytic activity">
    <reaction evidence="13">
        <text>oxaloacetate + ATP = phosphoenolpyruvate + ADP + CO2</text>
        <dbReference type="Rhea" id="RHEA:18617"/>
        <dbReference type="ChEBI" id="CHEBI:16452"/>
        <dbReference type="ChEBI" id="CHEBI:16526"/>
        <dbReference type="ChEBI" id="CHEBI:30616"/>
        <dbReference type="ChEBI" id="CHEBI:58702"/>
        <dbReference type="ChEBI" id="CHEBI:456216"/>
        <dbReference type="EC" id="4.1.1.49"/>
    </reaction>
</comment>
<comment type="pathway">
    <text evidence="2">Carbohydrate biosynthesis; gluconeogenesis.</text>
</comment>